<dbReference type="InterPro" id="IPR039679">
    <property type="entry name" value="NRBF2"/>
</dbReference>
<dbReference type="PANTHER" id="PTHR14964:SF2">
    <property type="entry name" value="NUCLEAR RECEPTOR-BINDING FACTOR 2"/>
    <property type="match status" value="1"/>
</dbReference>
<dbReference type="PANTHER" id="PTHR14964">
    <property type="entry name" value="NUCLEAR RECEPTOR BINDING FACTOR 2"/>
    <property type="match status" value="1"/>
</dbReference>
<feature type="coiled-coil region" evidence="1">
    <location>
        <begin position="170"/>
        <end position="218"/>
    </location>
</feature>
<evidence type="ECO:0008006" key="4">
    <source>
        <dbReference type="Google" id="ProtNLM"/>
    </source>
</evidence>
<accession>A0A816Y9K2</accession>
<gene>
    <name evidence="2" type="ORF">MBJ925_LOCUS32508</name>
</gene>
<organism evidence="2 3">
    <name type="scientific">Rotaria magnacalcarata</name>
    <dbReference type="NCBI Taxonomy" id="392030"/>
    <lineage>
        <taxon>Eukaryota</taxon>
        <taxon>Metazoa</taxon>
        <taxon>Spiralia</taxon>
        <taxon>Gnathifera</taxon>
        <taxon>Rotifera</taxon>
        <taxon>Eurotatoria</taxon>
        <taxon>Bdelloidea</taxon>
        <taxon>Philodinida</taxon>
        <taxon>Philodinidae</taxon>
        <taxon>Rotaria</taxon>
    </lineage>
</organism>
<dbReference type="Proteomes" id="UP000663824">
    <property type="component" value="Unassembled WGS sequence"/>
</dbReference>
<reference evidence="2" key="1">
    <citation type="submission" date="2021-02" db="EMBL/GenBank/DDBJ databases">
        <authorList>
            <person name="Nowell W R."/>
        </authorList>
    </citation>
    <scope>NUCLEOTIDE SEQUENCE</scope>
</reference>
<keyword evidence="1" id="KW-0175">Coiled coil</keyword>
<dbReference type="GO" id="GO:0006914">
    <property type="term" value="P:autophagy"/>
    <property type="evidence" value="ECO:0007669"/>
    <property type="project" value="InterPro"/>
</dbReference>
<protein>
    <recommendedName>
        <fullName evidence="4">MIT domain-containing protein</fullName>
    </recommendedName>
</protein>
<evidence type="ECO:0000313" key="3">
    <source>
        <dbReference type="Proteomes" id="UP000663824"/>
    </source>
</evidence>
<sequence>MDFENSPSLPHAHQQIRLGDIQASAQRWARAIECYLRAIEYFKTIQKSLYDTSLISNIQAQIRQCEKAIDFYHLKDRFEQNSFNNHHYLYEQAMKSERHSTVTRAHSISNTKPSTTLNRTMPRYYTQQFDNAVVLGGRDEMDSFAALIFPHSNPESLTKTRSSLMAKKNRKDDSEKMEELQMSYEALKNHHKVAFDYIERLKNENNELRFQREVISSQQLIEFSALSTSHEGKDKEIERTR</sequence>
<dbReference type="AlphaFoldDB" id="A0A816Y9K2"/>
<evidence type="ECO:0000313" key="2">
    <source>
        <dbReference type="EMBL" id="CAF2157217.1"/>
    </source>
</evidence>
<proteinExistence type="predicted"/>
<evidence type="ECO:0000256" key="1">
    <source>
        <dbReference type="SAM" id="Coils"/>
    </source>
</evidence>
<comment type="caution">
    <text evidence="2">The sequence shown here is derived from an EMBL/GenBank/DDBJ whole genome shotgun (WGS) entry which is preliminary data.</text>
</comment>
<dbReference type="Gene3D" id="1.20.58.80">
    <property type="entry name" value="Phosphotransferase system, lactose/cellobiose-type IIA subunit"/>
    <property type="match status" value="1"/>
</dbReference>
<name>A0A816Y9K2_9BILA</name>
<dbReference type="EMBL" id="CAJNRE010017781">
    <property type="protein sequence ID" value="CAF2157217.1"/>
    <property type="molecule type" value="Genomic_DNA"/>
</dbReference>